<organism evidence="2 3">
    <name type="scientific">Plesiocystis pacifica SIR-1</name>
    <dbReference type="NCBI Taxonomy" id="391625"/>
    <lineage>
        <taxon>Bacteria</taxon>
        <taxon>Pseudomonadati</taxon>
        <taxon>Myxococcota</taxon>
        <taxon>Polyangia</taxon>
        <taxon>Nannocystales</taxon>
        <taxon>Nannocystaceae</taxon>
        <taxon>Plesiocystis</taxon>
    </lineage>
</organism>
<evidence type="ECO:0000259" key="1">
    <source>
        <dbReference type="Pfam" id="PF00188"/>
    </source>
</evidence>
<dbReference type="PANTHER" id="PTHR31157:SF1">
    <property type="entry name" value="SCP DOMAIN-CONTAINING PROTEIN"/>
    <property type="match status" value="1"/>
</dbReference>
<dbReference type="STRING" id="391625.PPSIR1_04448"/>
<dbReference type="AlphaFoldDB" id="A6GBB9"/>
<gene>
    <name evidence="2" type="ORF">PPSIR1_04448</name>
</gene>
<dbReference type="eggNOG" id="COG2340">
    <property type="taxonomic scope" value="Bacteria"/>
</dbReference>
<dbReference type="SUPFAM" id="SSF55797">
    <property type="entry name" value="PR-1-like"/>
    <property type="match status" value="1"/>
</dbReference>
<evidence type="ECO:0000313" key="2">
    <source>
        <dbReference type="EMBL" id="EDM76828.1"/>
    </source>
</evidence>
<dbReference type="InterPro" id="IPR014044">
    <property type="entry name" value="CAP_dom"/>
</dbReference>
<accession>A6GBB9</accession>
<feature type="domain" description="SCP" evidence="1">
    <location>
        <begin position="58"/>
        <end position="164"/>
    </location>
</feature>
<dbReference type="Pfam" id="PF00188">
    <property type="entry name" value="CAP"/>
    <property type="match status" value="1"/>
</dbReference>
<dbReference type="PANTHER" id="PTHR31157">
    <property type="entry name" value="SCP DOMAIN-CONTAINING PROTEIN"/>
    <property type="match status" value="1"/>
</dbReference>
<dbReference type="Gene3D" id="3.40.33.10">
    <property type="entry name" value="CAP"/>
    <property type="match status" value="1"/>
</dbReference>
<keyword evidence="3" id="KW-1185">Reference proteome</keyword>
<dbReference type="CDD" id="cd05379">
    <property type="entry name" value="CAP_bacterial"/>
    <property type="match status" value="1"/>
</dbReference>
<sequence>MALGLGACSKSEDVPDIAYCDDVADWGDSAISLEEEVLEIVNMHRAAGANCGSEGSFAPTEPLTMNPNLRCAARKHTLDMVDRNYFSHNSPEGDGPSVRIDAAEYDWSTWGENIARGSSDAEGTMEQWMGSDGHCANIMNPSFTEIGVGYVAGGEFGHTWTQVFGRPPG</sequence>
<dbReference type="EMBL" id="ABCS01000057">
    <property type="protein sequence ID" value="EDM76828.1"/>
    <property type="molecule type" value="Genomic_DNA"/>
</dbReference>
<comment type="caution">
    <text evidence="2">The sequence shown here is derived from an EMBL/GenBank/DDBJ whole genome shotgun (WGS) entry which is preliminary data.</text>
</comment>
<name>A6GBB9_9BACT</name>
<protein>
    <recommendedName>
        <fullName evidence="1">SCP domain-containing protein</fullName>
    </recommendedName>
</protein>
<dbReference type="InterPro" id="IPR035940">
    <property type="entry name" value="CAP_sf"/>
</dbReference>
<evidence type="ECO:0000313" key="3">
    <source>
        <dbReference type="Proteomes" id="UP000005801"/>
    </source>
</evidence>
<reference evidence="2 3" key="1">
    <citation type="submission" date="2007-06" db="EMBL/GenBank/DDBJ databases">
        <authorList>
            <person name="Shimkets L."/>
            <person name="Ferriera S."/>
            <person name="Johnson J."/>
            <person name="Kravitz S."/>
            <person name="Beeson K."/>
            <person name="Sutton G."/>
            <person name="Rogers Y.-H."/>
            <person name="Friedman R."/>
            <person name="Frazier M."/>
            <person name="Venter J.C."/>
        </authorList>
    </citation>
    <scope>NUCLEOTIDE SEQUENCE [LARGE SCALE GENOMIC DNA]</scope>
    <source>
        <strain evidence="2 3">SIR-1</strain>
    </source>
</reference>
<proteinExistence type="predicted"/>
<dbReference type="Proteomes" id="UP000005801">
    <property type="component" value="Unassembled WGS sequence"/>
</dbReference>